<sequence>MVQAEGYRVHEQNVGLETYRLHRLNQLLVFASQMNGFYREKLRGVRLPLRSTEELGSLPFTMKRELMEDQEKFPPFGRNHTYPLSSYVRYHQTSGTTGKPLKVLDTKKSWEWWEDCWLEVLRTAGVTEEDRVFLAFSFGPFIGFWSAYEAAKKSGALVIPGGGQTSVERLTAMEANGATTLLCTPSYALHLAEVAREQGLDLTSSSVRKIITAGEPGGSIPSVRRQIEEAWGGDLYDHAGMTEMGAYGYSCSMRNGLHVNESQFIAEVIDPKTHRPVEEGETGELVLTNLGRYGYPLIRYRTGDVVRNSGMPCNCGNPQRFLPEGILGRSDDMVIVRGINIFPQSIEAVIREFPEVAEFRIIYYTVQEMNQVKVQVEAPDSIVPRLAERLRSRIGLRIDVEPVTEGFLPRFEMKSRRVVDQRMSQASPLGGSSS</sequence>
<evidence type="ECO:0000313" key="4">
    <source>
        <dbReference type="Proteomes" id="UP000244240"/>
    </source>
</evidence>
<dbReference type="InterPro" id="IPR042099">
    <property type="entry name" value="ANL_N_sf"/>
</dbReference>
<dbReference type="RefSeq" id="WP_245920627.1">
    <property type="nucleotide sequence ID" value="NZ_QBKR01000002.1"/>
</dbReference>
<dbReference type="InterPro" id="IPR045851">
    <property type="entry name" value="AMP-bd_C_sf"/>
</dbReference>
<dbReference type="InterPro" id="IPR000873">
    <property type="entry name" value="AMP-dep_synth/lig_dom"/>
</dbReference>
<dbReference type="SUPFAM" id="SSF56801">
    <property type="entry name" value="Acetyl-CoA synthetase-like"/>
    <property type="match status" value="1"/>
</dbReference>
<dbReference type="PANTHER" id="PTHR43845">
    <property type="entry name" value="BLR5969 PROTEIN"/>
    <property type="match status" value="1"/>
</dbReference>
<protein>
    <submittedName>
        <fullName evidence="3">Phenylacetate-CoA ligase</fullName>
    </submittedName>
</protein>
<name>A0A2T6C8J2_9BACL</name>
<evidence type="ECO:0000259" key="2">
    <source>
        <dbReference type="Pfam" id="PF14535"/>
    </source>
</evidence>
<dbReference type="PANTHER" id="PTHR43845:SF1">
    <property type="entry name" value="BLR5969 PROTEIN"/>
    <property type="match status" value="1"/>
</dbReference>
<evidence type="ECO:0000259" key="1">
    <source>
        <dbReference type="Pfam" id="PF00501"/>
    </source>
</evidence>
<feature type="domain" description="AMP-dependent synthetase/ligase" evidence="1">
    <location>
        <begin position="93"/>
        <end position="287"/>
    </location>
</feature>
<comment type="caution">
    <text evidence="3">The sequence shown here is derived from an EMBL/GenBank/DDBJ whole genome shotgun (WGS) entry which is preliminary data.</text>
</comment>
<accession>A0A2T6C8J2</accession>
<dbReference type="GO" id="GO:0016874">
    <property type="term" value="F:ligase activity"/>
    <property type="evidence" value="ECO:0007669"/>
    <property type="project" value="UniProtKB-KW"/>
</dbReference>
<dbReference type="Gene3D" id="3.40.50.12780">
    <property type="entry name" value="N-terminal domain of ligase-like"/>
    <property type="match status" value="1"/>
</dbReference>
<evidence type="ECO:0000313" key="3">
    <source>
        <dbReference type="EMBL" id="PTX64630.1"/>
    </source>
</evidence>
<dbReference type="AlphaFoldDB" id="A0A2T6C8J2"/>
<feature type="domain" description="AMP-dependent ligase C-terminal" evidence="2">
    <location>
        <begin position="338"/>
        <end position="422"/>
    </location>
</feature>
<keyword evidence="3" id="KW-0436">Ligase</keyword>
<dbReference type="Proteomes" id="UP000244240">
    <property type="component" value="Unassembled WGS sequence"/>
</dbReference>
<reference evidence="3 4" key="1">
    <citation type="submission" date="2018-04" db="EMBL/GenBank/DDBJ databases">
        <title>Genomic Encyclopedia of Archaeal and Bacterial Type Strains, Phase II (KMG-II): from individual species to whole genera.</title>
        <authorList>
            <person name="Goeker M."/>
        </authorList>
    </citation>
    <scope>NUCLEOTIDE SEQUENCE [LARGE SCALE GENOMIC DNA]</scope>
    <source>
        <strain evidence="3 4">DSM 45787</strain>
    </source>
</reference>
<organism evidence="3 4">
    <name type="scientific">Melghirimyces profundicolus</name>
    <dbReference type="NCBI Taxonomy" id="1242148"/>
    <lineage>
        <taxon>Bacteria</taxon>
        <taxon>Bacillati</taxon>
        <taxon>Bacillota</taxon>
        <taxon>Bacilli</taxon>
        <taxon>Bacillales</taxon>
        <taxon>Thermoactinomycetaceae</taxon>
        <taxon>Melghirimyces</taxon>
    </lineage>
</organism>
<dbReference type="Pfam" id="PF00501">
    <property type="entry name" value="AMP-binding"/>
    <property type="match status" value="1"/>
</dbReference>
<dbReference type="Pfam" id="PF14535">
    <property type="entry name" value="AMP-binding_C_2"/>
    <property type="match status" value="1"/>
</dbReference>
<gene>
    <name evidence="3" type="ORF">C8P63_102124</name>
</gene>
<dbReference type="Gene3D" id="3.30.300.30">
    <property type="match status" value="1"/>
</dbReference>
<dbReference type="InterPro" id="IPR028154">
    <property type="entry name" value="AMP-dep_Lig_C"/>
</dbReference>
<keyword evidence="4" id="KW-1185">Reference proteome</keyword>
<dbReference type="EMBL" id="QBKR01000002">
    <property type="protein sequence ID" value="PTX64630.1"/>
    <property type="molecule type" value="Genomic_DNA"/>
</dbReference>
<proteinExistence type="predicted"/>